<feature type="transmembrane region" description="Helical" evidence="1">
    <location>
        <begin position="197"/>
        <end position="215"/>
    </location>
</feature>
<sequence>MCYMFKQFKSSFHNPIFWVFFLSITYWLYLASTVGIVLVHDSVGYQELGKTFYRGGLVEYLTTGPNREPVYPFFISMAMRIADKISVSYTSVLIIMQVIVLFAAQSLLFLLLQKMKINRWITAGTLLYMGFSPAIVNMAYSVYSEIATYPVVLGMVLLGAYCWKNFFRSHYFISALQGLGLAAVFLWITFIKGIYEYIFIFFFLAFSVRFFITLFTKEKRKYMIGGFIFLLVFGGVFKGGVSYYKSLNQKYNGTYALADSRGLFSLYSSAARRTEDMSTKRILAGIVYTMGEGACVDLFGRDECYFWGIHHYDSYGIPKLQQVHQAYAKNEVSKEMMRLSKEKILQKPLPFTFWMGMEWARMFFWESTQIGFVVYPDWLAHIFNHKLFKNIIRLGVSLLSLISFLYALIFIIKNLKVVFYPEEQSREPVRILFFILFGICCHVGMYAIFMTITRFALPIAPLYLATIAFALDRILCKKKIKV</sequence>
<reference evidence="2" key="1">
    <citation type="submission" date="2018-06" db="EMBL/GenBank/DDBJ databases">
        <authorList>
            <person name="Zhirakovskaya E."/>
        </authorList>
    </citation>
    <scope>NUCLEOTIDE SEQUENCE</scope>
</reference>
<feature type="transmembrane region" description="Helical" evidence="1">
    <location>
        <begin position="146"/>
        <end position="163"/>
    </location>
</feature>
<evidence type="ECO:0000313" key="2">
    <source>
        <dbReference type="EMBL" id="VAX35697.1"/>
    </source>
</evidence>
<dbReference type="AlphaFoldDB" id="A0A3B1E1S2"/>
<evidence type="ECO:0008006" key="3">
    <source>
        <dbReference type="Google" id="ProtNLM"/>
    </source>
</evidence>
<name>A0A3B1E1S2_9ZZZZ</name>
<gene>
    <name evidence="2" type="ORF">MNBD_UNCLBAC01-503</name>
</gene>
<dbReference type="EMBL" id="UOGJ01000071">
    <property type="protein sequence ID" value="VAX35697.1"/>
    <property type="molecule type" value="Genomic_DNA"/>
</dbReference>
<evidence type="ECO:0000256" key="1">
    <source>
        <dbReference type="SAM" id="Phobius"/>
    </source>
</evidence>
<feature type="transmembrane region" description="Helical" evidence="1">
    <location>
        <begin position="455"/>
        <end position="476"/>
    </location>
</feature>
<feature type="transmembrane region" description="Helical" evidence="1">
    <location>
        <begin position="119"/>
        <end position="140"/>
    </location>
</feature>
<keyword evidence="1" id="KW-0812">Transmembrane</keyword>
<organism evidence="2">
    <name type="scientific">hydrothermal vent metagenome</name>
    <dbReference type="NCBI Taxonomy" id="652676"/>
    <lineage>
        <taxon>unclassified sequences</taxon>
        <taxon>metagenomes</taxon>
        <taxon>ecological metagenomes</taxon>
    </lineage>
</organism>
<feature type="transmembrane region" description="Helical" evidence="1">
    <location>
        <begin position="431"/>
        <end position="449"/>
    </location>
</feature>
<keyword evidence="1" id="KW-1133">Transmembrane helix</keyword>
<feature type="transmembrane region" description="Helical" evidence="1">
    <location>
        <begin position="170"/>
        <end position="191"/>
    </location>
</feature>
<proteinExistence type="predicted"/>
<accession>A0A3B1E1S2</accession>
<feature type="transmembrane region" description="Helical" evidence="1">
    <location>
        <begin position="87"/>
        <end position="112"/>
    </location>
</feature>
<feature type="transmembrane region" description="Helical" evidence="1">
    <location>
        <begin position="391"/>
        <end position="411"/>
    </location>
</feature>
<feature type="transmembrane region" description="Helical" evidence="1">
    <location>
        <begin position="222"/>
        <end position="244"/>
    </location>
</feature>
<protein>
    <recommendedName>
        <fullName evidence="3">Glycosyltransferase RgtA/B/C/D-like domain-containing protein</fullName>
    </recommendedName>
</protein>
<feature type="transmembrane region" description="Helical" evidence="1">
    <location>
        <begin position="16"/>
        <end position="39"/>
    </location>
</feature>
<keyword evidence="1" id="KW-0472">Membrane</keyword>